<keyword evidence="3" id="KW-1185">Reference proteome</keyword>
<dbReference type="AlphaFoldDB" id="A0A931HBZ3"/>
<reference evidence="2" key="1">
    <citation type="submission" date="2020-11" db="EMBL/GenBank/DDBJ databases">
        <title>Novosphingobium aureum sp. nov., a marine bacterium isolated from sediment of a salt flat.</title>
        <authorList>
            <person name="Yoo Y."/>
            <person name="Kim J.-J."/>
        </authorList>
    </citation>
    <scope>NUCLEOTIDE SEQUENCE</scope>
    <source>
        <strain evidence="2">YJ-S2-02</strain>
    </source>
</reference>
<evidence type="ECO:0000313" key="2">
    <source>
        <dbReference type="EMBL" id="MBH0113232.1"/>
    </source>
</evidence>
<protein>
    <submittedName>
        <fullName evidence="2">Uncharacterized protein</fullName>
    </submittedName>
</protein>
<dbReference type="EMBL" id="JADZGI010000001">
    <property type="protein sequence ID" value="MBH0113232.1"/>
    <property type="molecule type" value="Genomic_DNA"/>
</dbReference>
<gene>
    <name evidence="2" type="ORF">I5E68_09770</name>
</gene>
<comment type="caution">
    <text evidence="2">The sequence shown here is derived from an EMBL/GenBank/DDBJ whole genome shotgun (WGS) entry which is preliminary data.</text>
</comment>
<proteinExistence type="predicted"/>
<dbReference type="Proteomes" id="UP000617634">
    <property type="component" value="Unassembled WGS sequence"/>
</dbReference>
<feature type="region of interest" description="Disordered" evidence="1">
    <location>
        <begin position="98"/>
        <end position="118"/>
    </location>
</feature>
<name>A0A931HBZ3_9SPHN</name>
<sequence length="118" mass="12874">MTTSDAAPYRAGTTSSCLRLAAGASAEALRAAHRTKMANKKLARGFVQVGFTPVRHARIDAAIYTQMSANVAMGQAPFEAEMQARAIIAGKLPERRRDYYTLPRPSKSDDAAYRRGNR</sequence>
<accession>A0A931HBZ3</accession>
<evidence type="ECO:0000313" key="3">
    <source>
        <dbReference type="Proteomes" id="UP000617634"/>
    </source>
</evidence>
<feature type="compositionally biased region" description="Basic and acidic residues" evidence="1">
    <location>
        <begin position="106"/>
        <end position="118"/>
    </location>
</feature>
<dbReference type="RefSeq" id="WP_197163298.1">
    <property type="nucleotide sequence ID" value="NZ_JADZGI010000001.1"/>
</dbReference>
<evidence type="ECO:0000256" key="1">
    <source>
        <dbReference type="SAM" id="MobiDB-lite"/>
    </source>
</evidence>
<organism evidence="2 3">
    <name type="scientific">Novosphingobium aureum</name>
    <dbReference type="NCBI Taxonomy" id="2792964"/>
    <lineage>
        <taxon>Bacteria</taxon>
        <taxon>Pseudomonadati</taxon>
        <taxon>Pseudomonadota</taxon>
        <taxon>Alphaproteobacteria</taxon>
        <taxon>Sphingomonadales</taxon>
        <taxon>Sphingomonadaceae</taxon>
        <taxon>Novosphingobium</taxon>
    </lineage>
</organism>